<dbReference type="EMBL" id="KI964078">
    <property type="protein sequence ID" value="EUC41968.1"/>
    <property type="molecule type" value="Genomic_DNA"/>
</dbReference>
<gene>
    <name evidence="2" type="ORF">COCMIDRAFT_8375</name>
</gene>
<feature type="region of interest" description="Disordered" evidence="1">
    <location>
        <begin position="78"/>
        <end position="150"/>
    </location>
</feature>
<keyword evidence="3" id="KW-1185">Reference proteome</keyword>
<feature type="region of interest" description="Disordered" evidence="1">
    <location>
        <begin position="184"/>
        <end position="243"/>
    </location>
</feature>
<feature type="compositionally biased region" description="Polar residues" evidence="1">
    <location>
        <begin position="135"/>
        <end position="146"/>
    </location>
</feature>
<dbReference type="OrthoDB" id="3922633at2759"/>
<feature type="compositionally biased region" description="Polar residues" evidence="1">
    <location>
        <begin position="216"/>
        <end position="226"/>
    </location>
</feature>
<sequence length="243" mass="26765">MRNQHQEEQCSQSMAYAMQPHSGFSSNPPLTSLPRTNIPRSQNPYAYAGSYGLDPGLMNLNYRSMTPALNNSMPLGVQASHSFEGQGPPNSGYYQPSNSPAHPQSNRHCQTAQQGQQRGGLVNPHNLGRTRNRRPSQSSSLNSEEGQSQREFHFPPLQESSHEAQSEGIRSGASQLHRSCAANIHDGQSFEVPPLPENHKQRIADEQVRFERCVSGSISGNPTRSRTCLDAPSPDLNSPQRPQ</sequence>
<reference evidence="2 3" key="1">
    <citation type="journal article" date="2013" name="PLoS Genet.">
        <title>Comparative genome structure, secondary metabolite, and effector coding capacity across Cochliobolus pathogens.</title>
        <authorList>
            <person name="Condon B.J."/>
            <person name="Leng Y."/>
            <person name="Wu D."/>
            <person name="Bushley K.E."/>
            <person name="Ohm R.A."/>
            <person name="Otillar R."/>
            <person name="Martin J."/>
            <person name="Schackwitz W."/>
            <person name="Grimwood J."/>
            <person name="MohdZainudin N."/>
            <person name="Xue C."/>
            <person name="Wang R."/>
            <person name="Manning V.A."/>
            <person name="Dhillon B."/>
            <person name="Tu Z.J."/>
            <person name="Steffenson B.J."/>
            <person name="Salamov A."/>
            <person name="Sun H."/>
            <person name="Lowry S."/>
            <person name="LaButti K."/>
            <person name="Han J."/>
            <person name="Copeland A."/>
            <person name="Lindquist E."/>
            <person name="Barry K."/>
            <person name="Schmutz J."/>
            <person name="Baker S.E."/>
            <person name="Ciuffetti L.M."/>
            <person name="Grigoriev I.V."/>
            <person name="Zhong S."/>
            <person name="Turgeon B.G."/>
        </authorList>
    </citation>
    <scope>NUCLEOTIDE SEQUENCE [LARGE SCALE GENOMIC DNA]</scope>
    <source>
        <strain evidence="2 3">ATCC 44560</strain>
    </source>
</reference>
<feature type="compositionally biased region" description="Polar residues" evidence="1">
    <location>
        <begin position="22"/>
        <end position="42"/>
    </location>
</feature>
<evidence type="ECO:0000313" key="2">
    <source>
        <dbReference type="EMBL" id="EUC41968.1"/>
    </source>
</evidence>
<evidence type="ECO:0000313" key="3">
    <source>
        <dbReference type="Proteomes" id="UP000054032"/>
    </source>
</evidence>
<accession>W6YWR9</accession>
<dbReference type="KEGG" id="bor:COCMIDRAFT_8375"/>
<dbReference type="AlphaFoldDB" id="W6YWR9"/>
<dbReference type="HOGENOM" id="CLU_1142425_0_0_1"/>
<feature type="compositionally biased region" description="Polar residues" evidence="1">
    <location>
        <begin position="78"/>
        <end position="116"/>
    </location>
</feature>
<organism evidence="2 3">
    <name type="scientific">Bipolaris oryzae ATCC 44560</name>
    <dbReference type="NCBI Taxonomy" id="930090"/>
    <lineage>
        <taxon>Eukaryota</taxon>
        <taxon>Fungi</taxon>
        <taxon>Dikarya</taxon>
        <taxon>Ascomycota</taxon>
        <taxon>Pezizomycotina</taxon>
        <taxon>Dothideomycetes</taxon>
        <taxon>Pleosporomycetidae</taxon>
        <taxon>Pleosporales</taxon>
        <taxon>Pleosporineae</taxon>
        <taxon>Pleosporaceae</taxon>
        <taxon>Bipolaris</taxon>
    </lineage>
</organism>
<evidence type="ECO:0000256" key="1">
    <source>
        <dbReference type="SAM" id="MobiDB-lite"/>
    </source>
</evidence>
<feature type="region of interest" description="Disordered" evidence="1">
    <location>
        <begin position="1"/>
        <end position="42"/>
    </location>
</feature>
<proteinExistence type="predicted"/>
<feature type="compositionally biased region" description="Basic and acidic residues" evidence="1">
    <location>
        <begin position="197"/>
        <end position="212"/>
    </location>
</feature>
<dbReference type="GeneID" id="19126318"/>
<dbReference type="Proteomes" id="UP000054032">
    <property type="component" value="Unassembled WGS sequence"/>
</dbReference>
<dbReference type="RefSeq" id="XP_007691495.1">
    <property type="nucleotide sequence ID" value="XM_007693305.1"/>
</dbReference>
<protein>
    <submittedName>
        <fullName evidence="2">Uncharacterized protein</fullName>
    </submittedName>
</protein>
<name>W6YWR9_COCMI</name>